<proteinExistence type="predicted"/>
<dbReference type="Pfam" id="PF03108">
    <property type="entry name" value="DBD_Tnp_Mut"/>
    <property type="match status" value="1"/>
</dbReference>
<dbReference type="AlphaFoldDB" id="A0AA35Y907"/>
<sequence>MGEQGYVSNNRAYTNIQVQVKIEIWGLFSSNKERFQLHEEVTKRYESKNNPKFSILYVEKYTPDKSFIELDSDEKFMAMLSIDEPHNEYDADLCPSEESYHSHLISDNEDDLMNDDDEVYSVSKNSIRMEVDSKFESVVDFRRSLNHFAVTNEFNYYIQKSDPTRFTARCENLECEWRIHASITQDEVTFEVKKMVEVHTCT</sequence>
<evidence type="ECO:0000259" key="1">
    <source>
        <dbReference type="Pfam" id="PF03108"/>
    </source>
</evidence>
<protein>
    <recommendedName>
        <fullName evidence="1">Transposase MuDR plant domain-containing protein</fullName>
    </recommendedName>
</protein>
<organism evidence="2 3">
    <name type="scientific">Lactuca saligna</name>
    <name type="common">Willowleaf lettuce</name>
    <dbReference type="NCBI Taxonomy" id="75948"/>
    <lineage>
        <taxon>Eukaryota</taxon>
        <taxon>Viridiplantae</taxon>
        <taxon>Streptophyta</taxon>
        <taxon>Embryophyta</taxon>
        <taxon>Tracheophyta</taxon>
        <taxon>Spermatophyta</taxon>
        <taxon>Magnoliopsida</taxon>
        <taxon>eudicotyledons</taxon>
        <taxon>Gunneridae</taxon>
        <taxon>Pentapetalae</taxon>
        <taxon>asterids</taxon>
        <taxon>campanulids</taxon>
        <taxon>Asterales</taxon>
        <taxon>Asteraceae</taxon>
        <taxon>Cichorioideae</taxon>
        <taxon>Cichorieae</taxon>
        <taxon>Lactucinae</taxon>
        <taxon>Lactuca</taxon>
    </lineage>
</organism>
<reference evidence="2" key="1">
    <citation type="submission" date="2023-04" db="EMBL/GenBank/DDBJ databases">
        <authorList>
            <person name="Vijverberg K."/>
            <person name="Xiong W."/>
            <person name="Schranz E."/>
        </authorList>
    </citation>
    <scope>NUCLEOTIDE SEQUENCE</scope>
</reference>
<dbReference type="InterPro" id="IPR004332">
    <property type="entry name" value="Transposase_MuDR"/>
</dbReference>
<name>A0AA35Y907_LACSI</name>
<dbReference type="Proteomes" id="UP001177003">
    <property type="component" value="Chromosome 2"/>
</dbReference>
<evidence type="ECO:0000313" key="2">
    <source>
        <dbReference type="EMBL" id="CAI9271724.1"/>
    </source>
</evidence>
<feature type="domain" description="Transposase MuDR plant" evidence="1">
    <location>
        <begin position="127"/>
        <end position="192"/>
    </location>
</feature>
<dbReference type="EMBL" id="OX465078">
    <property type="protein sequence ID" value="CAI9271724.1"/>
    <property type="molecule type" value="Genomic_DNA"/>
</dbReference>
<accession>A0AA35Y907</accession>
<evidence type="ECO:0000313" key="3">
    <source>
        <dbReference type="Proteomes" id="UP001177003"/>
    </source>
</evidence>
<gene>
    <name evidence="2" type="ORF">LSALG_LOCUS11985</name>
</gene>
<keyword evidence="3" id="KW-1185">Reference proteome</keyword>